<dbReference type="InterPro" id="IPR052023">
    <property type="entry name" value="Histidine_kinase_KdpD"/>
</dbReference>
<dbReference type="Gene3D" id="1.10.287.130">
    <property type="match status" value="1"/>
</dbReference>
<evidence type="ECO:0000256" key="3">
    <source>
        <dbReference type="ARBA" id="ARBA00012438"/>
    </source>
</evidence>
<dbReference type="RefSeq" id="WP_310271420.1">
    <property type="nucleotide sequence ID" value="NZ_JAVDXU010000004.1"/>
</dbReference>
<evidence type="ECO:0000313" key="15">
    <source>
        <dbReference type="EMBL" id="MDR7272388.1"/>
    </source>
</evidence>
<keyword evidence="9" id="KW-0067">ATP-binding</keyword>
<dbReference type="Gene3D" id="1.20.120.620">
    <property type="entry name" value="Backbone structure of the membrane domain of e. Coli histidine kinase receptor kdpd"/>
    <property type="match status" value="1"/>
</dbReference>
<dbReference type="Gene3D" id="3.40.50.620">
    <property type="entry name" value="HUPs"/>
    <property type="match status" value="1"/>
</dbReference>
<evidence type="ECO:0000259" key="14">
    <source>
        <dbReference type="PROSITE" id="PS50109"/>
    </source>
</evidence>
<dbReference type="InterPro" id="IPR003018">
    <property type="entry name" value="GAF"/>
</dbReference>
<keyword evidence="16" id="KW-1185">Reference proteome</keyword>
<evidence type="ECO:0000256" key="8">
    <source>
        <dbReference type="ARBA" id="ARBA00022777"/>
    </source>
</evidence>
<dbReference type="InterPro" id="IPR036890">
    <property type="entry name" value="HATPase_C_sf"/>
</dbReference>
<proteinExistence type="predicted"/>
<dbReference type="EMBL" id="JAVDXU010000004">
    <property type="protein sequence ID" value="MDR7272388.1"/>
    <property type="molecule type" value="Genomic_DNA"/>
</dbReference>
<dbReference type="InterPro" id="IPR003661">
    <property type="entry name" value="HisK_dim/P_dom"/>
</dbReference>
<accession>A0ABU1YU52</accession>
<evidence type="ECO:0000256" key="13">
    <source>
        <dbReference type="SAM" id="Phobius"/>
    </source>
</evidence>
<dbReference type="SMART" id="SM00388">
    <property type="entry name" value="HisKA"/>
    <property type="match status" value="1"/>
</dbReference>
<dbReference type="PANTHER" id="PTHR45569">
    <property type="entry name" value="SENSOR PROTEIN KDPD"/>
    <property type="match status" value="1"/>
</dbReference>
<keyword evidence="12 13" id="KW-0472">Membrane</keyword>
<dbReference type="Gene3D" id="3.30.565.10">
    <property type="entry name" value="Histidine kinase-like ATPase, C-terminal domain"/>
    <property type="match status" value="1"/>
</dbReference>
<feature type="domain" description="Histidine kinase" evidence="14">
    <location>
        <begin position="679"/>
        <end position="889"/>
    </location>
</feature>
<keyword evidence="11" id="KW-0902">Two-component regulatory system</keyword>
<dbReference type="SUPFAM" id="SSF55874">
    <property type="entry name" value="ATPase domain of HSP90 chaperone/DNA topoisomerase II/histidine kinase"/>
    <property type="match status" value="1"/>
</dbReference>
<keyword evidence="5 15" id="KW-0808">Transferase</keyword>
<dbReference type="InterPro" id="IPR029016">
    <property type="entry name" value="GAF-like_dom_sf"/>
</dbReference>
<dbReference type="InterPro" id="IPR003852">
    <property type="entry name" value="Sig_transdc_His_kinase_KdpD_N"/>
</dbReference>
<evidence type="ECO:0000313" key="16">
    <source>
        <dbReference type="Proteomes" id="UP001180453"/>
    </source>
</evidence>
<dbReference type="InterPro" id="IPR036097">
    <property type="entry name" value="HisK_dim/P_sf"/>
</dbReference>
<comment type="catalytic activity">
    <reaction evidence="1">
        <text>ATP + protein L-histidine = ADP + protein N-phospho-L-histidine.</text>
        <dbReference type="EC" id="2.7.13.3"/>
    </reaction>
</comment>
<dbReference type="SUPFAM" id="SSF55781">
    <property type="entry name" value="GAF domain-like"/>
    <property type="match status" value="1"/>
</dbReference>
<evidence type="ECO:0000256" key="10">
    <source>
        <dbReference type="ARBA" id="ARBA00022989"/>
    </source>
</evidence>
<sequence length="896" mass="96443">MAVTDARPDPDELLAKVQREEAAARRGRLKIFFGANAGVGKTFAMLAAAHAAHKQGRAVRVGVVETHGRADTEAIARDLQRLPLKDIDHRGQTLREFDLDAALAWGRGQAGNVLLLDELAHSNAPGSRHAKRWQDAQELCEAGVEVWTTLNVQHLESLNDVVGGITGIRVWETLPDKVFDAADEVVVVDLPPDELLQRLKEGKVYLPQQAERAAKNFFRKGNLLALRELALRRTADRVDDQMQAYRREHTDLGRAAVWPNRESLLACVGSSAASDKVVRSAARLAKALGLDWHAVHVETARALGDAARQRVQRTLELAQSLGARTAVLSAPEAAAALVGYAREHNLSRLVVGRRERPWRWPGRPSLAEALNHLAEEMDVLQVALPTVSREREPPVLQARGLLAPHALRGYAAALLGVGLTTFVAQALLAFIAPTNIAMLYLLNVVGVALRFGRAPAALTALLGVAAFDFVFVEPRWSFAVGDAQYLVTFAVLLLVGLVIGQLAAGLQSQARAAQERERRVRGLYAMSRDLGAALVPEQVAEIATRFLRAEFGVASAVLAPPLGASPGREVLVLLPGAGIQPDLGVAQWAFDHGQAAGQGTDTLPASPCLMLPLTAPMRLRGVLAVEGKGRRWSPEERELLDTCAALLAISLERIHYIEVAQHSTLQIESERLRNSLLTAISHDLRTPLAALVGLADALKLTPLRDQQAEVADAMRRSALRMSALVSNLLDMARLQSGAVQLNRHWLPLQEVVGSALASLDEVLAGRDVAVELPADLPLVELDAVLVERVLVNLLENAAKYSQGGIRITARTAGRHVEIDVADSGPGFPAGRETQLFDKFERGDRESATPGVGLGLAICKAIVEAHGGRISAHNSATGGACVRIELPLGQPPAEKPE</sequence>
<keyword evidence="7" id="KW-0547">Nucleotide-binding</keyword>
<dbReference type="Pfam" id="PF02702">
    <property type="entry name" value="KdpD"/>
    <property type="match status" value="1"/>
</dbReference>
<evidence type="ECO:0000256" key="9">
    <source>
        <dbReference type="ARBA" id="ARBA00022840"/>
    </source>
</evidence>
<dbReference type="Pfam" id="PF13492">
    <property type="entry name" value="GAF_3"/>
    <property type="match status" value="1"/>
</dbReference>
<comment type="subcellular location">
    <subcellularLocation>
        <location evidence="2">Membrane</location>
        <topology evidence="2">Multi-pass membrane protein</topology>
    </subcellularLocation>
</comment>
<dbReference type="CDD" id="cd00075">
    <property type="entry name" value="HATPase"/>
    <property type="match status" value="1"/>
</dbReference>
<dbReference type="PRINTS" id="PR00344">
    <property type="entry name" value="BCTRLSENSOR"/>
</dbReference>
<dbReference type="SMART" id="SM00387">
    <property type="entry name" value="HATPase_c"/>
    <property type="match status" value="1"/>
</dbReference>
<keyword evidence="10 13" id="KW-1133">Transmembrane helix</keyword>
<name>A0ABU1YU52_ROSSA</name>
<evidence type="ECO:0000256" key="12">
    <source>
        <dbReference type="ARBA" id="ARBA00023136"/>
    </source>
</evidence>
<feature type="transmembrane region" description="Helical" evidence="13">
    <location>
        <begin position="484"/>
        <end position="506"/>
    </location>
</feature>
<evidence type="ECO:0000256" key="5">
    <source>
        <dbReference type="ARBA" id="ARBA00022679"/>
    </source>
</evidence>
<dbReference type="InterPro" id="IPR004358">
    <property type="entry name" value="Sig_transdc_His_kin-like_C"/>
</dbReference>
<keyword evidence="6 13" id="KW-0812">Transmembrane</keyword>
<dbReference type="Gene3D" id="3.30.450.40">
    <property type="match status" value="1"/>
</dbReference>
<dbReference type="InterPro" id="IPR014729">
    <property type="entry name" value="Rossmann-like_a/b/a_fold"/>
</dbReference>
<dbReference type="Proteomes" id="UP001180453">
    <property type="component" value="Unassembled WGS sequence"/>
</dbReference>
<dbReference type="EC" id="2.7.13.3" evidence="3"/>
<dbReference type="Pfam" id="PF00512">
    <property type="entry name" value="HisKA"/>
    <property type="match status" value="1"/>
</dbReference>
<evidence type="ECO:0000256" key="7">
    <source>
        <dbReference type="ARBA" id="ARBA00022741"/>
    </source>
</evidence>
<dbReference type="SUPFAM" id="SSF52402">
    <property type="entry name" value="Adenine nucleotide alpha hydrolases-like"/>
    <property type="match status" value="1"/>
</dbReference>
<dbReference type="InterPro" id="IPR003594">
    <property type="entry name" value="HATPase_dom"/>
</dbReference>
<dbReference type="InterPro" id="IPR025201">
    <property type="entry name" value="KdpD_TM"/>
</dbReference>
<protein>
    <recommendedName>
        <fullName evidence="3">histidine kinase</fullName>
        <ecNumber evidence="3">2.7.13.3</ecNumber>
    </recommendedName>
</protein>
<reference evidence="15 16" key="1">
    <citation type="submission" date="2023-07" db="EMBL/GenBank/DDBJ databases">
        <title>Sorghum-associated microbial communities from plants grown in Nebraska, USA.</title>
        <authorList>
            <person name="Schachtman D."/>
        </authorList>
    </citation>
    <scope>NUCLEOTIDE SEQUENCE [LARGE SCALE GENOMIC DNA]</scope>
    <source>
        <strain evidence="15 16">BE314</strain>
    </source>
</reference>
<keyword evidence="8 15" id="KW-0418">Kinase</keyword>
<dbReference type="Pfam" id="PF02518">
    <property type="entry name" value="HATPase_c"/>
    <property type="match status" value="1"/>
</dbReference>
<dbReference type="PROSITE" id="PS50109">
    <property type="entry name" value="HIS_KIN"/>
    <property type="match status" value="1"/>
</dbReference>
<organism evidence="15 16">
    <name type="scientific">Roseateles saccharophilus</name>
    <name type="common">Pseudomonas saccharophila</name>
    <dbReference type="NCBI Taxonomy" id="304"/>
    <lineage>
        <taxon>Bacteria</taxon>
        <taxon>Pseudomonadati</taxon>
        <taxon>Pseudomonadota</taxon>
        <taxon>Betaproteobacteria</taxon>
        <taxon>Burkholderiales</taxon>
        <taxon>Sphaerotilaceae</taxon>
        <taxon>Roseateles</taxon>
    </lineage>
</organism>
<dbReference type="SUPFAM" id="SSF47384">
    <property type="entry name" value="Homodimeric domain of signal transducing histidine kinase"/>
    <property type="match status" value="1"/>
</dbReference>
<gene>
    <name evidence="15" type="ORF">J2X20_005062</name>
</gene>
<dbReference type="PANTHER" id="PTHR45569:SF1">
    <property type="entry name" value="SENSOR PROTEIN KDPD"/>
    <property type="match status" value="1"/>
</dbReference>
<evidence type="ECO:0000256" key="1">
    <source>
        <dbReference type="ARBA" id="ARBA00000085"/>
    </source>
</evidence>
<dbReference type="CDD" id="cd00082">
    <property type="entry name" value="HisKA"/>
    <property type="match status" value="1"/>
</dbReference>
<evidence type="ECO:0000256" key="11">
    <source>
        <dbReference type="ARBA" id="ARBA00023012"/>
    </source>
</evidence>
<dbReference type="InterPro" id="IPR005467">
    <property type="entry name" value="His_kinase_dom"/>
</dbReference>
<comment type="caution">
    <text evidence="15">The sequence shown here is derived from an EMBL/GenBank/DDBJ whole genome shotgun (WGS) entry which is preliminary data.</text>
</comment>
<evidence type="ECO:0000256" key="2">
    <source>
        <dbReference type="ARBA" id="ARBA00004141"/>
    </source>
</evidence>
<keyword evidence="4" id="KW-0597">Phosphoprotein</keyword>
<dbReference type="InterPro" id="IPR038318">
    <property type="entry name" value="KdpD_sf"/>
</dbReference>
<dbReference type="Pfam" id="PF13493">
    <property type="entry name" value="DUF4118"/>
    <property type="match status" value="1"/>
</dbReference>
<dbReference type="Gene3D" id="3.40.50.300">
    <property type="entry name" value="P-loop containing nucleotide triphosphate hydrolases"/>
    <property type="match status" value="1"/>
</dbReference>
<dbReference type="GO" id="GO:0004673">
    <property type="term" value="F:protein histidine kinase activity"/>
    <property type="evidence" value="ECO:0007669"/>
    <property type="project" value="UniProtKB-EC"/>
</dbReference>
<evidence type="ECO:0000256" key="6">
    <source>
        <dbReference type="ARBA" id="ARBA00022692"/>
    </source>
</evidence>
<feature type="transmembrane region" description="Helical" evidence="13">
    <location>
        <begin position="409"/>
        <end position="442"/>
    </location>
</feature>
<evidence type="ECO:0000256" key="4">
    <source>
        <dbReference type="ARBA" id="ARBA00022553"/>
    </source>
</evidence>
<dbReference type="InterPro" id="IPR027417">
    <property type="entry name" value="P-loop_NTPase"/>
</dbReference>